<dbReference type="SUPFAM" id="SSF48403">
    <property type="entry name" value="Ankyrin repeat"/>
    <property type="match status" value="1"/>
</dbReference>
<accession>A0A1I0KXJ5</accession>
<evidence type="ECO:0000313" key="6">
    <source>
        <dbReference type="Proteomes" id="UP000199181"/>
    </source>
</evidence>
<dbReference type="SMART" id="SM00248">
    <property type="entry name" value="ANK"/>
    <property type="match status" value="3"/>
</dbReference>
<name>A0A1I0KXJ5_9BACT</name>
<dbReference type="PROSITE" id="PS50088">
    <property type="entry name" value="ANK_REPEAT"/>
    <property type="match status" value="1"/>
</dbReference>
<evidence type="ECO:0000256" key="1">
    <source>
        <dbReference type="ARBA" id="ARBA00022737"/>
    </source>
</evidence>
<sequence>MLPGQQGERMSLFDAVSAGEVARVQALLAGGEDPNLLGERGRTPLMVAAQAGHVEVVRVLLAAGAEPFLTDELGEPALLIAAAHGQAKVCELLLPHASEDERDLARRLLRDCGRPAGELPPGPPDEGPGPSDSRRKLASVGAYVANKLGDDGPTKRLARLFRSEKGRK</sequence>
<dbReference type="EMBL" id="FOIJ01000015">
    <property type="protein sequence ID" value="SEU30823.1"/>
    <property type="molecule type" value="Genomic_DNA"/>
</dbReference>
<feature type="region of interest" description="Disordered" evidence="4">
    <location>
        <begin position="112"/>
        <end position="168"/>
    </location>
</feature>
<feature type="repeat" description="ANK" evidence="3">
    <location>
        <begin position="40"/>
        <end position="72"/>
    </location>
</feature>
<dbReference type="Gene3D" id="1.25.40.20">
    <property type="entry name" value="Ankyrin repeat-containing domain"/>
    <property type="match status" value="1"/>
</dbReference>
<organism evidence="5 6">
    <name type="scientific">Stigmatella erecta</name>
    <dbReference type="NCBI Taxonomy" id="83460"/>
    <lineage>
        <taxon>Bacteria</taxon>
        <taxon>Pseudomonadati</taxon>
        <taxon>Myxococcota</taxon>
        <taxon>Myxococcia</taxon>
        <taxon>Myxococcales</taxon>
        <taxon>Cystobacterineae</taxon>
        <taxon>Archangiaceae</taxon>
        <taxon>Stigmatella</taxon>
    </lineage>
</organism>
<evidence type="ECO:0000256" key="3">
    <source>
        <dbReference type="PROSITE-ProRule" id="PRU00023"/>
    </source>
</evidence>
<dbReference type="InterPro" id="IPR036770">
    <property type="entry name" value="Ankyrin_rpt-contain_sf"/>
</dbReference>
<dbReference type="Proteomes" id="UP000199181">
    <property type="component" value="Unassembled WGS sequence"/>
</dbReference>
<protein>
    <submittedName>
        <fullName evidence="5">Ankyrin repeat-containing protein</fullName>
    </submittedName>
</protein>
<reference evidence="6" key="1">
    <citation type="submission" date="2016-10" db="EMBL/GenBank/DDBJ databases">
        <authorList>
            <person name="Varghese N."/>
            <person name="Submissions S."/>
        </authorList>
    </citation>
    <scope>NUCLEOTIDE SEQUENCE [LARGE SCALE GENOMIC DNA]</scope>
    <source>
        <strain evidence="6">DSM 16858</strain>
    </source>
</reference>
<dbReference type="PANTHER" id="PTHR24171">
    <property type="entry name" value="ANKYRIN REPEAT DOMAIN-CONTAINING PROTEIN 39-RELATED"/>
    <property type="match status" value="1"/>
</dbReference>
<keyword evidence="1" id="KW-0677">Repeat</keyword>
<evidence type="ECO:0000256" key="2">
    <source>
        <dbReference type="ARBA" id="ARBA00023043"/>
    </source>
</evidence>
<dbReference type="PANTHER" id="PTHR24171:SF9">
    <property type="entry name" value="ANKYRIN REPEAT DOMAIN-CONTAINING PROTEIN 39"/>
    <property type="match status" value="1"/>
</dbReference>
<dbReference type="Pfam" id="PF12796">
    <property type="entry name" value="Ank_2"/>
    <property type="match status" value="1"/>
</dbReference>
<feature type="compositionally biased region" description="Pro residues" evidence="4">
    <location>
        <begin position="118"/>
        <end position="127"/>
    </location>
</feature>
<gene>
    <name evidence="5" type="ORF">SAMN05443639_115153</name>
</gene>
<dbReference type="AlphaFoldDB" id="A0A1I0KXJ5"/>
<keyword evidence="2 3" id="KW-0040">ANK repeat</keyword>
<dbReference type="PROSITE" id="PS50297">
    <property type="entry name" value="ANK_REP_REGION"/>
    <property type="match status" value="1"/>
</dbReference>
<dbReference type="InterPro" id="IPR002110">
    <property type="entry name" value="Ankyrin_rpt"/>
</dbReference>
<evidence type="ECO:0000256" key="4">
    <source>
        <dbReference type="SAM" id="MobiDB-lite"/>
    </source>
</evidence>
<proteinExistence type="predicted"/>
<keyword evidence="6" id="KW-1185">Reference proteome</keyword>
<evidence type="ECO:0000313" key="5">
    <source>
        <dbReference type="EMBL" id="SEU30823.1"/>
    </source>
</evidence>